<sequence length="393" mass="46424">MNNEPLIEKYQQMSVLSTRKDLKTIAQLEYACSKGNKFKLESLLKNVDFKKGARKDQLFRTCCYRGFFTLAEWLYKQNNVDPRIEDGAAFRLACCGDQMKLAKWLFSLGGINNIMLNKEFRIACTHNRMEMAVWLYSLGKIDIRKDIYRLFLTGCEYGYLEMIQWLKSLSVPFDIHAFDNDAFYFACFNNRIQVAKWLYKFGGIDVNGRDFTVFKHSFVKGNLDLCKWVYSLGAVDVHMVEEYVFIGTWRYYDDQLIWIFSLGQLDIHGYDDIIFRCAARNSRYRFVVFLLGRERFSNLVINSYAKYYDDAIVGLVYKQGYEATDKKLKDRYILEVKKRVRYFKKVSKMIGSLVVWYYKICDKRYSFGKDGFREARSNFMEKCLKIGRQAAIP</sequence>
<name>A0A3G5A7Q5_9VIRU</name>
<organism evidence="1">
    <name type="scientific">Hyperionvirus sp</name>
    <dbReference type="NCBI Taxonomy" id="2487770"/>
    <lineage>
        <taxon>Viruses</taxon>
        <taxon>Varidnaviria</taxon>
        <taxon>Bamfordvirae</taxon>
        <taxon>Nucleocytoviricota</taxon>
        <taxon>Megaviricetes</taxon>
        <taxon>Imitervirales</taxon>
        <taxon>Mimiviridae</taxon>
        <taxon>Klosneuvirinae</taxon>
    </lineage>
</organism>
<evidence type="ECO:0000313" key="1">
    <source>
        <dbReference type="EMBL" id="AYV83277.1"/>
    </source>
</evidence>
<dbReference type="InterPro" id="IPR036770">
    <property type="entry name" value="Ankyrin_rpt-contain_sf"/>
</dbReference>
<dbReference type="SUPFAM" id="SSF48403">
    <property type="entry name" value="Ankyrin repeat"/>
    <property type="match status" value="1"/>
</dbReference>
<dbReference type="Gene3D" id="1.25.40.20">
    <property type="entry name" value="Ankyrin repeat-containing domain"/>
    <property type="match status" value="1"/>
</dbReference>
<dbReference type="EMBL" id="MK072387">
    <property type="protein sequence ID" value="AYV83277.1"/>
    <property type="molecule type" value="Genomic_DNA"/>
</dbReference>
<accession>A0A3G5A7Q5</accession>
<gene>
    <name evidence="1" type="ORF">Hyperionvirus5_83</name>
</gene>
<protein>
    <recommendedName>
        <fullName evidence="2">Ankyrin repeat protein</fullName>
    </recommendedName>
</protein>
<reference evidence="1" key="1">
    <citation type="submission" date="2018-10" db="EMBL/GenBank/DDBJ databases">
        <title>Hidden diversity of soil giant viruses.</title>
        <authorList>
            <person name="Schulz F."/>
            <person name="Alteio L."/>
            <person name="Goudeau D."/>
            <person name="Ryan E.M."/>
            <person name="Malmstrom R.R."/>
            <person name="Blanchard J."/>
            <person name="Woyke T."/>
        </authorList>
    </citation>
    <scope>NUCLEOTIDE SEQUENCE</scope>
    <source>
        <strain evidence="1">HYV1</strain>
    </source>
</reference>
<proteinExistence type="predicted"/>
<evidence type="ECO:0008006" key="2">
    <source>
        <dbReference type="Google" id="ProtNLM"/>
    </source>
</evidence>